<evidence type="ECO:0000313" key="1">
    <source>
        <dbReference type="EMBL" id="KAK3890482.1"/>
    </source>
</evidence>
<dbReference type="EMBL" id="JAWQEG010000415">
    <property type="protein sequence ID" value="KAK3890482.1"/>
    <property type="molecule type" value="Genomic_DNA"/>
</dbReference>
<name>A0AAE1L0F6_PETCI</name>
<comment type="caution">
    <text evidence="1">The sequence shown here is derived from an EMBL/GenBank/DDBJ whole genome shotgun (WGS) entry which is preliminary data.</text>
</comment>
<accession>A0AAE1L0F6</accession>
<dbReference type="Proteomes" id="UP001286313">
    <property type="component" value="Unassembled WGS sequence"/>
</dbReference>
<dbReference type="PANTHER" id="PTHR45913:SF22">
    <property type="entry name" value="SCAN BOX DOMAIN-CONTAINING PROTEIN"/>
    <property type="match status" value="1"/>
</dbReference>
<protein>
    <recommendedName>
        <fullName evidence="3">DUF4371 domain-containing protein</fullName>
    </recommendedName>
</protein>
<gene>
    <name evidence="1" type="ORF">Pcinc_005562</name>
</gene>
<organism evidence="1 2">
    <name type="scientific">Petrolisthes cinctipes</name>
    <name type="common">Flat porcelain crab</name>
    <dbReference type="NCBI Taxonomy" id="88211"/>
    <lineage>
        <taxon>Eukaryota</taxon>
        <taxon>Metazoa</taxon>
        <taxon>Ecdysozoa</taxon>
        <taxon>Arthropoda</taxon>
        <taxon>Crustacea</taxon>
        <taxon>Multicrustacea</taxon>
        <taxon>Malacostraca</taxon>
        <taxon>Eumalacostraca</taxon>
        <taxon>Eucarida</taxon>
        <taxon>Decapoda</taxon>
        <taxon>Pleocyemata</taxon>
        <taxon>Anomura</taxon>
        <taxon>Galatheoidea</taxon>
        <taxon>Porcellanidae</taxon>
        <taxon>Petrolisthes</taxon>
    </lineage>
</organism>
<dbReference type="PANTHER" id="PTHR45913">
    <property type="entry name" value="EPM2A-INTERACTING PROTEIN 1"/>
    <property type="match status" value="1"/>
</dbReference>
<evidence type="ECO:0000313" key="2">
    <source>
        <dbReference type="Proteomes" id="UP001286313"/>
    </source>
</evidence>
<proteinExistence type="predicted"/>
<keyword evidence="2" id="KW-1185">Reference proteome</keyword>
<sequence>MSKKRKWNDDYVKYGFTCATEKDGIQRPQCILCSTLFSNANLKPSKLDEHFKNKHGGRDAGNNIVTLIAKRARFDQAGTLPTYGFSPTEKSLLRAFYQVAYQIAKLKKPHTIGEELIKPCVLEMAKIVLGKEAEKKLQQVSLSNDVIHNRIIDLSDDILEQVVADIKASPVKISLQVDESTDVSNCCQLLAVVRYVKKKKVEDNFLFCQSLKTTTQAIDVFNKIKEFFARNELHIDSISSICTDGAPAMLDNRSGFAALMRKEIPNLKITAFFIVTLLQQGHCPQI</sequence>
<reference evidence="1" key="1">
    <citation type="submission" date="2023-10" db="EMBL/GenBank/DDBJ databases">
        <title>Genome assemblies of two species of porcelain crab, Petrolisthes cinctipes and Petrolisthes manimaculis (Anomura: Porcellanidae).</title>
        <authorList>
            <person name="Angst P."/>
        </authorList>
    </citation>
    <scope>NUCLEOTIDE SEQUENCE</scope>
    <source>
        <strain evidence="1">PB745_01</strain>
        <tissue evidence="1">Gill</tissue>
    </source>
</reference>
<dbReference type="AlphaFoldDB" id="A0AAE1L0F6"/>
<evidence type="ECO:0008006" key="3">
    <source>
        <dbReference type="Google" id="ProtNLM"/>
    </source>
</evidence>